<dbReference type="InterPro" id="IPR001173">
    <property type="entry name" value="Glyco_trans_2-like"/>
</dbReference>
<organism evidence="2 3">
    <name type="scientific">Acetoanaerobium pronyense</name>
    <dbReference type="NCBI Taxonomy" id="1482736"/>
    <lineage>
        <taxon>Bacteria</taxon>
        <taxon>Bacillati</taxon>
        <taxon>Bacillota</taxon>
        <taxon>Clostridia</taxon>
        <taxon>Peptostreptococcales</taxon>
        <taxon>Filifactoraceae</taxon>
        <taxon>Acetoanaerobium</taxon>
    </lineage>
</organism>
<dbReference type="SUPFAM" id="SSF48452">
    <property type="entry name" value="TPR-like"/>
    <property type="match status" value="1"/>
</dbReference>
<evidence type="ECO:0000313" key="3">
    <source>
        <dbReference type="Proteomes" id="UP001314903"/>
    </source>
</evidence>
<sequence length="639" mass="76497">MEYMLSICMMVKNEELHLERCLESLKPILERNDVELIIVDTGSEDKTVEIAKKYTGKVYFKKWFNDFSGMRNVTISYAKGEWIFILDADEALENIMKLIEFLENTNKYQANTLFIKAKNYSNIKNLDSYSIMTTPRIFRNDGEFRYEGIVHNQPIFKKPVEYLDVIIGHYGYIIMDKEIMDRKFERTKALLIKELDKNPENIYYLFQLSTSYNMYGDIEEAYIVSKKAYNLLMKSKKEIQFRDFSIFSVHLLNCLSLKKYDEVIAAALKAISIRKDYIDAYFYMIYANQGLGDLESVKKYSEKYLSLVKRFDELPISRDDSIAIYSNDKATIKKIRFFLAKYYINKNSYEIALKHLEEIGLDNTNKRLYIIIFLKLEKIQELRKLYDDIEEDSLKINLIELIEEEIKKLDKDKKNKIRELFSDVEEDYSIYCKYELLGENQFEEKMKLANQMYRGMDYLKPNIYYGEIFSFICENKKLELNLFNKYNKTSIFYYINHFYNVKYNELYLKVFEWVKNIEFEKLSLKNEFTLKNILETLVLRLSSEFKNTGIDKKIEENIDIFHKYLEVGLKLVPKMYFTEGISIKYDYIADQESKFMVLMYLYNENLNKENFKSAFKYYKLAAEAYPEMADFLSRYLEIE</sequence>
<dbReference type="PANTHER" id="PTHR43630:SF2">
    <property type="entry name" value="GLYCOSYLTRANSFERASE"/>
    <property type="match status" value="1"/>
</dbReference>
<dbReference type="PANTHER" id="PTHR43630">
    <property type="entry name" value="POLY-BETA-1,6-N-ACETYL-D-GLUCOSAMINE SYNTHASE"/>
    <property type="match status" value="1"/>
</dbReference>
<dbReference type="Proteomes" id="UP001314903">
    <property type="component" value="Unassembled WGS sequence"/>
</dbReference>
<reference evidence="2 3" key="1">
    <citation type="submission" date="2021-03" db="EMBL/GenBank/DDBJ databases">
        <title>Genomic Encyclopedia of Type Strains, Phase IV (KMG-IV): sequencing the most valuable type-strain genomes for metagenomic binning, comparative biology and taxonomic classification.</title>
        <authorList>
            <person name="Goeker M."/>
        </authorList>
    </citation>
    <scope>NUCLEOTIDE SEQUENCE [LARGE SCALE GENOMIC DNA]</scope>
    <source>
        <strain evidence="2 3">DSM 27512</strain>
    </source>
</reference>
<dbReference type="CDD" id="cd02511">
    <property type="entry name" value="Beta4Glucosyltransferase"/>
    <property type="match status" value="1"/>
</dbReference>
<dbReference type="EMBL" id="JAGGLI010000015">
    <property type="protein sequence ID" value="MBP2027784.1"/>
    <property type="molecule type" value="Genomic_DNA"/>
</dbReference>
<feature type="domain" description="Glycosyltransferase 2-like" evidence="1">
    <location>
        <begin position="6"/>
        <end position="153"/>
    </location>
</feature>
<dbReference type="SUPFAM" id="SSF53448">
    <property type="entry name" value="Nucleotide-diphospho-sugar transferases"/>
    <property type="match status" value="1"/>
</dbReference>
<dbReference type="InterPro" id="IPR029044">
    <property type="entry name" value="Nucleotide-diphossugar_trans"/>
</dbReference>
<proteinExistence type="predicted"/>
<dbReference type="Pfam" id="PF00535">
    <property type="entry name" value="Glycos_transf_2"/>
    <property type="match status" value="1"/>
</dbReference>
<comment type="caution">
    <text evidence="2">The sequence shown here is derived from an EMBL/GenBank/DDBJ whole genome shotgun (WGS) entry which is preliminary data.</text>
</comment>
<dbReference type="RefSeq" id="WP_209660844.1">
    <property type="nucleotide sequence ID" value="NZ_JAGGLI010000015.1"/>
</dbReference>
<evidence type="ECO:0000259" key="1">
    <source>
        <dbReference type="Pfam" id="PF00535"/>
    </source>
</evidence>
<accession>A0ABS4KMC4</accession>
<name>A0ABS4KMC4_9FIRM</name>
<dbReference type="InterPro" id="IPR011990">
    <property type="entry name" value="TPR-like_helical_dom_sf"/>
</dbReference>
<protein>
    <submittedName>
        <fullName evidence="2">Glycosyltransferase involved in cell wall biosynthesis</fullName>
    </submittedName>
</protein>
<gene>
    <name evidence="2" type="ORF">J2Z35_001582</name>
</gene>
<keyword evidence="3" id="KW-1185">Reference proteome</keyword>
<dbReference type="Gene3D" id="3.90.550.10">
    <property type="entry name" value="Spore Coat Polysaccharide Biosynthesis Protein SpsA, Chain A"/>
    <property type="match status" value="1"/>
</dbReference>
<evidence type="ECO:0000313" key="2">
    <source>
        <dbReference type="EMBL" id="MBP2027784.1"/>
    </source>
</evidence>
<dbReference type="Gene3D" id="1.25.40.10">
    <property type="entry name" value="Tetratricopeptide repeat domain"/>
    <property type="match status" value="1"/>
</dbReference>